<name>A0A7X0FLS8_9MICO</name>
<sequence length="80" mass="8849">MEPFIGQIQAFAFSFAPRGWVKCEGQMLDIVQNQSLFSLLGVTYGGDGRTTFGLPDLRKQSKADDLNYCIAIQGIFPSRS</sequence>
<dbReference type="Pfam" id="PF07484">
    <property type="entry name" value="Collar"/>
    <property type="match status" value="1"/>
</dbReference>
<keyword evidence="3" id="KW-1185">Reference proteome</keyword>
<comment type="caution">
    <text evidence="2">The sequence shown here is derived from an EMBL/GenBank/DDBJ whole genome shotgun (WGS) entry which is preliminary data.</text>
</comment>
<dbReference type="AlphaFoldDB" id="A0A7X0FLS8"/>
<evidence type="ECO:0000313" key="3">
    <source>
        <dbReference type="Proteomes" id="UP000537775"/>
    </source>
</evidence>
<dbReference type="EMBL" id="JACHML010000001">
    <property type="protein sequence ID" value="MBB6389826.1"/>
    <property type="molecule type" value="Genomic_DNA"/>
</dbReference>
<proteinExistence type="predicted"/>
<dbReference type="SUPFAM" id="SSF88874">
    <property type="entry name" value="Receptor-binding domain of short tail fibre protein gp12"/>
    <property type="match status" value="1"/>
</dbReference>
<dbReference type="Gene3D" id="3.90.1340.10">
    <property type="entry name" value="Phage tail collar domain"/>
    <property type="match status" value="1"/>
</dbReference>
<dbReference type="Proteomes" id="UP000537775">
    <property type="component" value="Unassembled WGS sequence"/>
</dbReference>
<dbReference type="InterPro" id="IPR037053">
    <property type="entry name" value="Phage_tail_collar_dom_sf"/>
</dbReference>
<gene>
    <name evidence="2" type="ORF">HD594_000139</name>
</gene>
<feature type="domain" description="Phage tail collar" evidence="1">
    <location>
        <begin position="6"/>
        <end position="60"/>
    </location>
</feature>
<evidence type="ECO:0000313" key="2">
    <source>
        <dbReference type="EMBL" id="MBB6389826.1"/>
    </source>
</evidence>
<dbReference type="RefSeq" id="WP_184749108.1">
    <property type="nucleotide sequence ID" value="NZ_BAAAJR010000008.1"/>
</dbReference>
<dbReference type="InterPro" id="IPR011083">
    <property type="entry name" value="Phage_tail_collar_dom"/>
</dbReference>
<reference evidence="2 3" key="1">
    <citation type="submission" date="2020-08" db="EMBL/GenBank/DDBJ databases">
        <title>Sequencing the genomes of 1000 actinobacteria strains.</title>
        <authorList>
            <person name="Klenk H.-P."/>
        </authorList>
    </citation>
    <scope>NUCLEOTIDE SEQUENCE [LARGE SCALE GENOMIC DNA]</scope>
    <source>
        <strain evidence="2 3">DSM 12511</strain>
    </source>
</reference>
<protein>
    <submittedName>
        <fullName evidence="2">Microcystin-dependent protein</fullName>
    </submittedName>
</protein>
<organism evidence="2 3">
    <name type="scientific">Microbacterium thalassium</name>
    <dbReference type="NCBI Taxonomy" id="362649"/>
    <lineage>
        <taxon>Bacteria</taxon>
        <taxon>Bacillati</taxon>
        <taxon>Actinomycetota</taxon>
        <taxon>Actinomycetes</taxon>
        <taxon>Micrococcales</taxon>
        <taxon>Microbacteriaceae</taxon>
        <taxon>Microbacterium</taxon>
    </lineage>
</organism>
<evidence type="ECO:0000259" key="1">
    <source>
        <dbReference type="Pfam" id="PF07484"/>
    </source>
</evidence>
<accession>A0A7X0FLS8</accession>